<keyword evidence="3" id="KW-1185">Reference proteome</keyword>
<keyword evidence="1" id="KW-0812">Transmembrane</keyword>
<reference evidence="2 3" key="1">
    <citation type="submission" date="2016-05" db="EMBL/GenBank/DDBJ databases">
        <title>Comparative genomics of biotechnologically important yeasts.</title>
        <authorList>
            <consortium name="DOE Joint Genome Institute"/>
            <person name="Riley R."/>
            <person name="Haridas S."/>
            <person name="Wolfe K.H."/>
            <person name="Lopes M.R."/>
            <person name="Hittinger C.T."/>
            <person name="Goker M."/>
            <person name="Salamov A."/>
            <person name="Wisecaver J."/>
            <person name="Long T.M."/>
            <person name="Aerts A.L."/>
            <person name="Barry K."/>
            <person name="Choi C."/>
            <person name="Clum A."/>
            <person name="Coughlan A.Y."/>
            <person name="Deshpande S."/>
            <person name="Douglass A.P."/>
            <person name="Hanson S.J."/>
            <person name="Klenk H.-P."/>
            <person name="LaButti K."/>
            <person name="Lapidus A."/>
            <person name="Lindquist E."/>
            <person name="Lipzen A."/>
            <person name="Meier-kolthoff J.P."/>
            <person name="Ohm R.A."/>
            <person name="Otillar R.P."/>
            <person name="Pangilinan J."/>
            <person name="Peng Y."/>
            <person name="Rokas A."/>
            <person name="Rosa C.A."/>
            <person name="Scheuner C."/>
            <person name="Sibirny A.A."/>
            <person name="Slot J.C."/>
            <person name="Stielow J.B."/>
            <person name="Sun H."/>
            <person name="Kurtzman C.P."/>
            <person name="Blackwell M."/>
            <person name="Grigoriev I.V."/>
            <person name="Jeffries T.W."/>
        </authorList>
    </citation>
    <scope>NUCLEOTIDE SEQUENCE [LARGE SCALE GENOMIC DNA]</scope>
    <source>
        <strain evidence="2 3">NRRL YB-4993</strain>
    </source>
</reference>
<evidence type="ECO:0000256" key="1">
    <source>
        <dbReference type="SAM" id="Phobius"/>
    </source>
</evidence>
<keyword evidence="1" id="KW-1133">Transmembrane helix</keyword>
<dbReference type="AlphaFoldDB" id="A0A1A0HGI1"/>
<proteinExistence type="predicted"/>
<sequence length="119" mass="13518">MSLRLTISCFENFSSLILYLSFSCLFLNLVSFFILSLPSSCLFLHPISYFILLPLSYLASFFLPPPLYLFPHLISCLFSASPGCLMYLQRSYRCLLASHSAALALFFFTLFTSPRQTAN</sequence>
<gene>
    <name evidence="2" type="ORF">METBIDRAFT_99060</name>
</gene>
<organism evidence="2 3">
    <name type="scientific">Metschnikowia bicuspidata var. bicuspidata NRRL YB-4993</name>
    <dbReference type="NCBI Taxonomy" id="869754"/>
    <lineage>
        <taxon>Eukaryota</taxon>
        <taxon>Fungi</taxon>
        <taxon>Dikarya</taxon>
        <taxon>Ascomycota</taxon>
        <taxon>Saccharomycotina</taxon>
        <taxon>Pichiomycetes</taxon>
        <taxon>Metschnikowiaceae</taxon>
        <taxon>Metschnikowia</taxon>
    </lineage>
</organism>
<dbReference type="Proteomes" id="UP000092555">
    <property type="component" value="Unassembled WGS sequence"/>
</dbReference>
<dbReference type="EMBL" id="LXTC01000001">
    <property type="protein sequence ID" value="OBA23111.1"/>
    <property type="molecule type" value="Genomic_DNA"/>
</dbReference>
<feature type="transmembrane region" description="Helical" evidence="1">
    <location>
        <begin position="42"/>
        <end position="63"/>
    </location>
</feature>
<evidence type="ECO:0000313" key="3">
    <source>
        <dbReference type="Proteomes" id="UP000092555"/>
    </source>
</evidence>
<accession>A0A1A0HGI1</accession>
<keyword evidence="1" id="KW-0472">Membrane</keyword>
<feature type="transmembrane region" description="Helical" evidence="1">
    <location>
        <begin position="69"/>
        <end position="88"/>
    </location>
</feature>
<feature type="transmembrane region" description="Helical" evidence="1">
    <location>
        <begin position="95"/>
        <end position="113"/>
    </location>
</feature>
<dbReference type="PROSITE" id="PS51257">
    <property type="entry name" value="PROKAR_LIPOPROTEIN"/>
    <property type="match status" value="1"/>
</dbReference>
<comment type="caution">
    <text evidence="2">The sequence shown here is derived from an EMBL/GenBank/DDBJ whole genome shotgun (WGS) entry which is preliminary data.</text>
</comment>
<name>A0A1A0HGI1_9ASCO</name>
<dbReference type="RefSeq" id="XP_018713592.1">
    <property type="nucleotide sequence ID" value="XM_018859484.1"/>
</dbReference>
<feature type="transmembrane region" description="Helical" evidence="1">
    <location>
        <begin position="16"/>
        <end position="35"/>
    </location>
</feature>
<dbReference type="GeneID" id="30032459"/>
<evidence type="ECO:0000313" key="2">
    <source>
        <dbReference type="EMBL" id="OBA23111.1"/>
    </source>
</evidence>
<protein>
    <submittedName>
        <fullName evidence="2">Uncharacterized protein</fullName>
    </submittedName>
</protein>